<sequence>MPAVTGKQYLQLFDENKMPHDILLKGVNMGIAKPGHFPGETAISKDEYRRWFEQIGAMNANVIRVYTLHPPGFYEALAEYNAKAKHPLYLLHGTWINEDKLGASQDAYDPDLNKEFIQEIHRIIDVIHGEANIAAQPGHASGQYRADISKYVLGWVLGVEWNPAIVKATNDKHSSARDFEGRYFKTAQASPFENWLAGIMEETVSYEASRYSWQRPISFTNWVTTDLLDHPSEPLPEEDMVSVNPNVIEPTTAFHAGYFASYHVYPYYPDFLNYETKYTEYKNQQGAKDSYAGYLNDLRKAHRMPVVIAEFGVPSSRGMTHRNIYGWNQGAHSEQEQGEIDARLFENIRNEGMAGGLVFSWQDEWFKRTWNTMELDDPDRRPFWSNAQTSEQQFGLLSFDPGNKPTIQVDGETGDWDKAGIASVPMQSAGPVKAAGEDYEAQKLEQWYVASDERYVYFRLDFGKDNQPFDWSKTGTMLLLDTIQDQGQHQLPGGSGLKTEAGIDFVIDLKGPNKSRLVVDSYYDPFYYEYGELLNLLPKQDHANQKNNGVFHKSILALNRPLDVPNVHGQTLHLPLDSYETGLLIFGDGNPDHPAFHSLTDVSYNEKAHTVELRIPWQLLNMKDPSTREAMGDIWKEGLEGKTIIPGIKIAAVTYRPDSTNSPDEVGGSDLIFSTAGISEGQLLQKDMAEYSWNTWEVPTYHERLKQSYYILQNLFRTAQPIPAQ</sequence>
<reference evidence="1 2" key="1">
    <citation type="submission" date="2021-07" db="EMBL/GenBank/DDBJ databases">
        <title>Paenibacillus radiodurans sp. nov., isolated from the southeastern edge of Tengger Desert.</title>
        <authorList>
            <person name="Zhang G."/>
        </authorList>
    </citation>
    <scope>NUCLEOTIDE SEQUENCE [LARGE SCALE GENOMIC DNA]</scope>
    <source>
        <strain evidence="1 2">DT7-4</strain>
    </source>
</reference>
<evidence type="ECO:0000313" key="1">
    <source>
        <dbReference type="EMBL" id="MBW7476688.1"/>
    </source>
</evidence>
<evidence type="ECO:0000313" key="2">
    <source>
        <dbReference type="Proteomes" id="UP000812277"/>
    </source>
</evidence>
<gene>
    <name evidence="1" type="ORF">K0T92_18380</name>
</gene>
<dbReference type="EMBL" id="JAHZIJ010000015">
    <property type="protein sequence ID" value="MBW7476688.1"/>
    <property type="molecule type" value="Genomic_DNA"/>
</dbReference>
<keyword evidence="2" id="KW-1185">Reference proteome</keyword>
<name>A0ABS7D9S4_9BACL</name>
<evidence type="ECO:0008006" key="3">
    <source>
        <dbReference type="Google" id="ProtNLM"/>
    </source>
</evidence>
<proteinExistence type="predicted"/>
<accession>A0ABS7D9S4</accession>
<dbReference type="SUPFAM" id="SSF51445">
    <property type="entry name" value="(Trans)glycosidases"/>
    <property type="match status" value="1"/>
</dbReference>
<dbReference type="Proteomes" id="UP000812277">
    <property type="component" value="Unassembled WGS sequence"/>
</dbReference>
<dbReference type="Gene3D" id="3.20.20.80">
    <property type="entry name" value="Glycosidases"/>
    <property type="match status" value="2"/>
</dbReference>
<comment type="caution">
    <text evidence="1">The sequence shown here is derived from an EMBL/GenBank/DDBJ whole genome shotgun (WGS) entry which is preliminary data.</text>
</comment>
<dbReference type="InterPro" id="IPR017853">
    <property type="entry name" value="GH"/>
</dbReference>
<protein>
    <recommendedName>
        <fullName evidence="3">Family 2 glycosyl transferase</fullName>
    </recommendedName>
</protein>
<organism evidence="1 2">
    <name type="scientific">Paenibacillus oenotherae</name>
    <dbReference type="NCBI Taxonomy" id="1435645"/>
    <lineage>
        <taxon>Bacteria</taxon>
        <taxon>Bacillati</taxon>
        <taxon>Bacillota</taxon>
        <taxon>Bacilli</taxon>
        <taxon>Bacillales</taxon>
        <taxon>Paenibacillaceae</taxon>
        <taxon>Paenibacillus</taxon>
    </lineage>
</organism>